<keyword evidence="2" id="KW-1185">Reference proteome</keyword>
<name>A0ACC2VIE7_9TREE</name>
<comment type="caution">
    <text evidence="1">The sequence shown here is derived from an EMBL/GenBank/DDBJ whole genome shotgun (WGS) entry which is preliminary data.</text>
</comment>
<protein>
    <submittedName>
        <fullName evidence="1">Uncharacterized protein</fullName>
    </submittedName>
</protein>
<dbReference type="EMBL" id="JASBWR010000072">
    <property type="protein sequence ID" value="KAJ9098944.1"/>
    <property type="molecule type" value="Genomic_DNA"/>
</dbReference>
<accession>A0ACC2VIE7</accession>
<sequence length="545" mass="59955">MTSSSYISSPSRPVTLQSLLASTSTIVTPSSDRIRALYAFTSNQKLTNPAGYEKNYRWWTEIIGEALREGLIGANDGLDRLILLGNDDDLVGKLEWLDEKSGMKLRPKGLGGVLSSLTRASPPTLYSLQTFLSSTQPLRQSPSLTYRLVAQPLWWAVGKVNPFASGGGEEIESEDRSWKRVSKTEWVHLDLLEEAAMNFISHLRVNPPVTHSSTLLSPELLLQRYKDHLLPSKLSLNKGKGVELSKRDAQLLLKYLKRDKKVLVSDSLEEVYKIVLDEAEYSSATLTDADKGTVAILSTLDKLDRQVEAVSKEISSAQVKASNHLKLNQKNVALSYLRSRKQLESVLEKRVGAAEQLRSVLRGIENAHGDVEIMKAYEASTGTLKSVLSHPSLQREHIDTTMDALAEAMADQQEIDDAIQSGGQVAVSAAGMEADEGDLQRELEGLVKEREEEEVKKSEVEAQKEERELTDRLAALKPHTPEQETSSPSPAIPKSSTLGKSVEQGQTGGTWEAVYEEAQARKAAESARAEASKLKKEAKVSTPAQ</sequence>
<gene>
    <name evidence="1" type="ORF">QFC19_006168</name>
</gene>
<reference evidence="1" key="1">
    <citation type="submission" date="2023-04" db="EMBL/GenBank/DDBJ databases">
        <title>Draft Genome sequencing of Naganishia species isolated from polar environments using Oxford Nanopore Technology.</title>
        <authorList>
            <person name="Leo P."/>
            <person name="Venkateswaran K."/>
        </authorList>
    </citation>
    <scope>NUCLEOTIDE SEQUENCE</scope>
    <source>
        <strain evidence="1">MNA-CCFEE 5261</strain>
    </source>
</reference>
<evidence type="ECO:0000313" key="2">
    <source>
        <dbReference type="Proteomes" id="UP001241377"/>
    </source>
</evidence>
<evidence type="ECO:0000313" key="1">
    <source>
        <dbReference type="EMBL" id="KAJ9098944.1"/>
    </source>
</evidence>
<organism evidence="1 2">
    <name type="scientific">Naganishia cerealis</name>
    <dbReference type="NCBI Taxonomy" id="610337"/>
    <lineage>
        <taxon>Eukaryota</taxon>
        <taxon>Fungi</taxon>
        <taxon>Dikarya</taxon>
        <taxon>Basidiomycota</taxon>
        <taxon>Agaricomycotina</taxon>
        <taxon>Tremellomycetes</taxon>
        <taxon>Filobasidiales</taxon>
        <taxon>Filobasidiaceae</taxon>
        <taxon>Naganishia</taxon>
    </lineage>
</organism>
<dbReference type="Proteomes" id="UP001241377">
    <property type="component" value="Unassembled WGS sequence"/>
</dbReference>
<proteinExistence type="predicted"/>